<gene>
    <name evidence="5" type="ORF">SAMN02745244_00812</name>
</gene>
<keyword evidence="2" id="KW-0813">Transport</keyword>
<accession>A0A1M6D1V2</accession>
<evidence type="ECO:0000256" key="3">
    <source>
        <dbReference type="ARBA" id="ARBA00022729"/>
    </source>
</evidence>
<evidence type="ECO:0000313" key="6">
    <source>
        <dbReference type="Proteomes" id="UP000184512"/>
    </source>
</evidence>
<dbReference type="PROSITE" id="PS51257">
    <property type="entry name" value="PROKAR_LIPOPROTEIN"/>
    <property type="match status" value="1"/>
</dbReference>
<comment type="similarity">
    <text evidence="1">Belongs to the bacterial solute-binding protein 1 family.</text>
</comment>
<protein>
    <submittedName>
        <fullName evidence="5">Multiple sugar transport system substrate-binding protein</fullName>
    </submittedName>
</protein>
<evidence type="ECO:0000256" key="4">
    <source>
        <dbReference type="SAM" id="SignalP"/>
    </source>
</evidence>
<reference evidence="5 6" key="1">
    <citation type="submission" date="2016-11" db="EMBL/GenBank/DDBJ databases">
        <authorList>
            <person name="Jaros S."/>
            <person name="Januszkiewicz K."/>
            <person name="Wedrychowicz H."/>
        </authorList>
    </citation>
    <scope>NUCLEOTIDE SEQUENCE [LARGE SCALE GENOMIC DNA]</scope>
    <source>
        <strain evidence="5 6">DSM 12906</strain>
    </source>
</reference>
<dbReference type="GO" id="GO:0042956">
    <property type="term" value="P:maltodextrin transmembrane transport"/>
    <property type="evidence" value="ECO:0007669"/>
    <property type="project" value="TreeGrafter"/>
</dbReference>
<dbReference type="InterPro" id="IPR006059">
    <property type="entry name" value="SBP"/>
</dbReference>
<dbReference type="PANTHER" id="PTHR30061:SF50">
    <property type="entry name" value="MALTOSE_MALTODEXTRIN-BINDING PERIPLASMIC PROTEIN"/>
    <property type="match status" value="1"/>
</dbReference>
<dbReference type="Gene3D" id="3.40.190.10">
    <property type="entry name" value="Periplasmic binding protein-like II"/>
    <property type="match status" value="1"/>
</dbReference>
<dbReference type="GO" id="GO:1901982">
    <property type="term" value="F:maltose binding"/>
    <property type="evidence" value="ECO:0007669"/>
    <property type="project" value="TreeGrafter"/>
</dbReference>
<dbReference type="STRING" id="1123357.SAMN02745244_00812"/>
<dbReference type="SUPFAM" id="SSF53850">
    <property type="entry name" value="Periplasmic binding protein-like II"/>
    <property type="match status" value="1"/>
</dbReference>
<dbReference type="GO" id="GO:0055052">
    <property type="term" value="C:ATP-binding cassette (ABC) transporter complex, substrate-binding subunit-containing"/>
    <property type="evidence" value="ECO:0007669"/>
    <property type="project" value="TreeGrafter"/>
</dbReference>
<keyword evidence="6" id="KW-1185">Reference proteome</keyword>
<dbReference type="OrthoDB" id="9780991at2"/>
<keyword evidence="3 4" id="KW-0732">Signal</keyword>
<dbReference type="AlphaFoldDB" id="A0A1M6D1V2"/>
<dbReference type="InterPro" id="IPR006311">
    <property type="entry name" value="TAT_signal"/>
</dbReference>
<organism evidence="5 6">
    <name type="scientific">Tessaracoccus bendigoensis DSM 12906</name>
    <dbReference type="NCBI Taxonomy" id="1123357"/>
    <lineage>
        <taxon>Bacteria</taxon>
        <taxon>Bacillati</taxon>
        <taxon>Actinomycetota</taxon>
        <taxon>Actinomycetes</taxon>
        <taxon>Propionibacteriales</taxon>
        <taxon>Propionibacteriaceae</taxon>
        <taxon>Tessaracoccus</taxon>
    </lineage>
</organism>
<proteinExistence type="inferred from homology"/>
<keyword evidence="5" id="KW-0762">Sugar transport</keyword>
<dbReference type="PROSITE" id="PS51318">
    <property type="entry name" value="TAT"/>
    <property type="match status" value="1"/>
</dbReference>
<name>A0A1M6D1V2_9ACTN</name>
<dbReference type="Pfam" id="PF01547">
    <property type="entry name" value="SBP_bac_1"/>
    <property type="match status" value="1"/>
</dbReference>
<dbReference type="PANTHER" id="PTHR30061">
    <property type="entry name" value="MALTOSE-BINDING PERIPLASMIC PROTEIN"/>
    <property type="match status" value="1"/>
</dbReference>
<dbReference type="GO" id="GO:0015768">
    <property type="term" value="P:maltose transport"/>
    <property type="evidence" value="ECO:0007669"/>
    <property type="project" value="TreeGrafter"/>
</dbReference>
<dbReference type="RefSeq" id="WP_084189349.1">
    <property type="nucleotide sequence ID" value="NZ_FQZG01000011.1"/>
</dbReference>
<feature type="chain" id="PRO_5039368381" evidence="4">
    <location>
        <begin position="23"/>
        <end position="429"/>
    </location>
</feature>
<dbReference type="Proteomes" id="UP000184512">
    <property type="component" value="Unassembled WGS sequence"/>
</dbReference>
<sequence length="429" mass="45342">MNISRRSLLLAGGSLAAAATLAACGNNNPLSSPTPIGSTSASGSASDVTLQQWYHEYGEAGVKEAVERYAAAYPNATVEVKWTPGDYSSILAAQLLTNDIPDVFEYEQGGSLDMIRAGQLEDLTELIGDQAADFNPAVMKRFTFEDKIYGIPQTIDMQLLYYRPSLLEAAGVEPPTTFEQLVAAANAVKSADIGGFFAGNDGGIGVLGTILIWASGSDQLTEDRSAVAFLNDDFYAALTSYRDFLRSGGVLEAASAEWYDGAAFVNGEAAMQWGGLWSLPDIKKAWGDDVAVLPFPAIGANGRPAVPFGAFGSCVAAKGANVDASKAFAKWLWIDQEEFQVDFSNSYGTHIPAKPSLVAQADKLADGPGKDAAQFVSDHGFANDIMWSGALGDAYSTAVSNVIKDGKDPKTEFAAFEATAKTELAKLQS</sequence>
<feature type="signal peptide" evidence="4">
    <location>
        <begin position="1"/>
        <end position="22"/>
    </location>
</feature>
<evidence type="ECO:0000256" key="2">
    <source>
        <dbReference type="ARBA" id="ARBA00022448"/>
    </source>
</evidence>
<dbReference type="EMBL" id="FQZG01000011">
    <property type="protein sequence ID" value="SHI67093.1"/>
    <property type="molecule type" value="Genomic_DNA"/>
</dbReference>
<evidence type="ECO:0000313" key="5">
    <source>
        <dbReference type="EMBL" id="SHI67093.1"/>
    </source>
</evidence>
<evidence type="ECO:0000256" key="1">
    <source>
        <dbReference type="ARBA" id="ARBA00008520"/>
    </source>
</evidence>